<organism evidence="2 3">
    <name type="scientific">Trichinella pseudospiralis</name>
    <name type="common">Parasitic roundworm</name>
    <dbReference type="NCBI Taxonomy" id="6337"/>
    <lineage>
        <taxon>Eukaryota</taxon>
        <taxon>Metazoa</taxon>
        <taxon>Ecdysozoa</taxon>
        <taxon>Nematoda</taxon>
        <taxon>Enoplea</taxon>
        <taxon>Dorylaimia</taxon>
        <taxon>Trichinellida</taxon>
        <taxon>Trichinellidae</taxon>
        <taxon>Trichinella</taxon>
    </lineage>
</organism>
<name>A0A0V0Y865_TRIPS</name>
<keyword evidence="2" id="KW-0067">ATP-binding</keyword>
<keyword evidence="1" id="KW-0812">Transmembrane</keyword>
<dbReference type="EMBL" id="JYDU01000044">
    <property type="protein sequence ID" value="KRX96447.1"/>
    <property type="molecule type" value="Genomic_DNA"/>
</dbReference>
<gene>
    <name evidence="2" type="primary">Abca7</name>
    <name evidence="2" type="ORF">T4E_4862</name>
</gene>
<keyword evidence="2" id="KW-0547">Nucleotide-binding</keyword>
<protein>
    <submittedName>
        <fullName evidence="2">ATP-binding cassette sub-family A member 7</fullName>
    </submittedName>
</protein>
<reference evidence="2 3" key="1">
    <citation type="submission" date="2015-01" db="EMBL/GenBank/DDBJ databases">
        <title>Evolution of Trichinella species and genotypes.</title>
        <authorList>
            <person name="Korhonen P.K."/>
            <person name="Edoardo P."/>
            <person name="Giuseppe L.R."/>
            <person name="Gasser R.B."/>
        </authorList>
    </citation>
    <scope>NUCLEOTIDE SEQUENCE [LARGE SCALE GENOMIC DNA]</scope>
    <source>
        <strain evidence="2">ISS141</strain>
    </source>
</reference>
<dbReference type="GO" id="GO:0005524">
    <property type="term" value="F:ATP binding"/>
    <property type="evidence" value="ECO:0007669"/>
    <property type="project" value="UniProtKB-KW"/>
</dbReference>
<accession>A0A0V0Y865</accession>
<dbReference type="Proteomes" id="UP000054815">
    <property type="component" value="Unassembled WGS sequence"/>
</dbReference>
<dbReference type="AlphaFoldDB" id="A0A0V0Y865"/>
<sequence length="474" mass="54921">MTKEPRFCSQLGTLLQKNIIIRVRTKILLVTELLWPLIFFLFLLLIRHSTVVIKQPQCTYEPKALPSAGWFSLFQSYFCTLSNKCVNYSISDMDLGAPGKNLPINNFITNLRLTFYNETVLQNTLSFLDDVEDIVNKFSMLDSFQDNFNGVNIADFFTKGDDMMIDLVLHDKGLEYDAIEILLNSTLTRDFFTDFIEEFYKKFKTLKLQRDDLPLVVMNILNKMLCTEGSFSNYISIRSNFTISESNLKMEKLLQNFLCEKFPIEIFLQPNVINRTAQVEITNLILGNMTGLKINTTEANSLFITTSQFFEKMKSSELANNVLALWKHFLLHSATNSSLANDSTFKNLDLASHMFCGGKLSGMDNIFKIQKKLEQLREQMIRTDPRYIDTMRQSGVQLGDDPNIVLPWNLYNQTVICDHFEHEIIEDKCWLWLQQYNLPHDFTMQLFTLFRGYILVAPSSPIVNRVMSDVTIFF</sequence>
<comment type="caution">
    <text evidence="2">The sequence shown here is derived from an EMBL/GenBank/DDBJ whole genome shotgun (WGS) entry which is preliminary data.</text>
</comment>
<evidence type="ECO:0000256" key="1">
    <source>
        <dbReference type="SAM" id="Phobius"/>
    </source>
</evidence>
<proteinExistence type="predicted"/>
<keyword evidence="1" id="KW-1133">Transmembrane helix</keyword>
<evidence type="ECO:0000313" key="3">
    <source>
        <dbReference type="Proteomes" id="UP000054815"/>
    </source>
</evidence>
<keyword evidence="1" id="KW-0472">Membrane</keyword>
<feature type="transmembrane region" description="Helical" evidence="1">
    <location>
        <begin position="27"/>
        <end position="46"/>
    </location>
</feature>
<evidence type="ECO:0000313" key="2">
    <source>
        <dbReference type="EMBL" id="KRX96447.1"/>
    </source>
</evidence>